<dbReference type="Pfam" id="PF06013">
    <property type="entry name" value="WXG100"/>
    <property type="match status" value="1"/>
</dbReference>
<organism evidence="2 3">
    <name type="scientific">Gordonia aquimaris</name>
    <dbReference type="NCBI Taxonomy" id="2984863"/>
    <lineage>
        <taxon>Bacteria</taxon>
        <taxon>Bacillati</taxon>
        <taxon>Actinomycetota</taxon>
        <taxon>Actinomycetes</taxon>
        <taxon>Mycobacteriales</taxon>
        <taxon>Gordoniaceae</taxon>
        <taxon>Gordonia</taxon>
    </lineage>
</organism>
<dbReference type="RefSeq" id="WP_235725020.1">
    <property type="nucleotide sequence ID" value="NZ_JAPKFM010000008.1"/>
</dbReference>
<evidence type="ECO:0000313" key="3">
    <source>
        <dbReference type="Proteomes" id="UP001143347"/>
    </source>
</evidence>
<dbReference type="NCBIfam" id="TIGR03930">
    <property type="entry name" value="WXG100_ESAT6"/>
    <property type="match status" value="1"/>
</dbReference>
<dbReference type="Proteomes" id="UP001143347">
    <property type="component" value="Unassembled WGS sequence"/>
</dbReference>
<evidence type="ECO:0000313" key="2">
    <source>
        <dbReference type="EMBL" id="MCX2964465.1"/>
    </source>
</evidence>
<dbReference type="Gene3D" id="1.10.287.1060">
    <property type="entry name" value="ESAT-6-like"/>
    <property type="match status" value="1"/>
</dbReference>
<dbReference type="SUPFAM" id="SSF140453">
    <property type="entry name" value="EsxAB dimer-like"/>
    <property type="match status" value="1"/>
</dbReference>
<dbReference type="EMBL" id="JAPKFM010000008">
    <property type="protein sequence ID" value="MCX2964465.1"/>
    <property type="molecule type" value="Genomic_DNA"/>
</dbReference>
<gene>
    <name evidence="2" type="ORF">OSB52_10215</name>
</gene>
<comment type="caution">
    <text evidence="2">The sequence shown here is derived from an EMBL/GenBank/DDBJ whole genome shotgun (WGS) entry which is preliminary data.</text>
</comment>
<dbReference type="AlphaFoldDB" id="A0A9X3D4D7"/>
<accession>A0A9X3D4D7</accession>
<evidence type="ECO:0000256" key="1">
    <source>
        <dbReference type="RuleBase" id="RU362001"/>
    </source>
</evidence>
<comment type="similarity">
    <text evidence="1">Belongs to the WXG100 family.</text>
</comment>
<reference evidence="2" key="1">
    <citation type="submission" date="2022-10" db="EMBL/GenBank/DDBJ databases">
        <title>WGS of marine actinomycetes from Thailand.</title>
        <authorList>
            <person name="Thawai C."/>
        </authorList>
    </citation>
    <scope>NUCLEOTIDE SEQUENCE</scope>
    <source>
        <strain evidence="2">SW21</strain>
    </source>
</reference>
<sequence>MSEPIKYDFAGLDTLSGDLNRHFAALGHLSDQLKSEVNKLGGNWISQDGAESYRVAQAHWDKLFEEARLQLSGLGQGVSNAAERMMQTDRSVGASFHG</sequence>
<proteinExistence type="inferred from homology"/>
<protein>
    <recommendedName>
        <fullName evidence="1">ESAT-6-like protein</fullName>
    </recommendedName>
</protein>
<keyword evidence="3" id="KW-1185">Reference proteome</keyword>
<dbReference type="InterPro" id="IPR010310">
    <property type="entry name" value="T7SS_ESAT-6-like"/>
</dbReference>
<dbReference type="InterPro" id="IPR036689">
    <property type="entry name" value="ESAT-6-like_sf"/>
</dbReference>
<name>A0A9X3D4D7_9ACTN</name>